<dbReference type="AlphaFoldDB" id="A0A157PFM9"/>
<name>A0A157PFM9_9BORD</name>
<dbReference type="OrthoDB" id="8689492at2"/>
<evidence type="ECO:0000259" key="2">
    <source>
        <dbReference type="Pfam" id="PF00550"/>
    </source>
</evidence>
<feature type="region of interest" description="Disordered" evidence="1">
    <location>
        <begin position="107"/>
        <end position="150"/>
    </location>
</feature>
<dbReference type="EMBL" id="LT546645">
    <property type="protein sequence ID" value="SAI69578.1"/>
    <property type="molecule type" value="Genomic_DNA"/>
</dbReference>
<gene>
    <name evidence="3" type="ORF">SAMEA3906487_01846</name>
</gene>
<dbReference type="PATRIC" id="fig|123899.6.peg.1833"/>
<sequence>MQTLPKEIVLPDEPELRQKLAEIIARVCRCEPEPLLEDQEFSAVVTQFDSLAVLEILLEVETEYGIETDEMLPVDQEMGAQEITNIFPKNLSELIVYMHEVVARRPQREAEMRARLEKAQGRAATEPQAAQPEPAKDPVGSEAGTTEPKP</sequence>
<dbReference type="STRING" id="123899.SAMEA3906487_01846"/>
<feature type="compositionally biased region" description="Basic and acidic residues" evidence="1">
    <location>
        <begin position="107"/>
        <end position="120"/>
    </location>
</feature>
<feature type="domain" description="Carrier" evidence="2">
    <location>
        <begin position="18"/>
        <end position="69"/>
    </location>
</feature>
<organism evidence="3 4">
    <name type="scientific">Bordetella trematum</name>
    <dbReference type="NCBI Taxonomy" id="123899"/>
    <lineage>
        <taxon>Bacteria</taxon>
        <taxon>Pseudomonadati</taxon>
        <taxon>Pseudomonadota</taxon>
        <taxon>Betaproteobacteria</taxon>
        <taxon>Burkholderiales</taxon>
        <taxon>Alcaligenaceae</taxon>
        <taxon>Bordetella</taxon>
    </lineage>
</organism>
<evidence type="ECO:0000313" key="3">
    <source>
        <dbReference type="EMBL" id="SAI69578.1"/>
    </source>
</evidence>
<evidence type="ECO:0000256" key="1">
    <source>
        <dbReference type="SAM" id="MobiDB-lite"/>
    </source>
</evidence>
<dbReference type="Pfam" id="PF00550">
    <property type="entry name" value="PP-binding"/>
    <property type="match status" value="1"/>
</dbReference>
<dbReference type="KEGG" id="btrm:SAMEA390648701846"/>
<dbReference type="InterPro" id="IPR009081">
    <property type="entry name" value="PP-bd_ACP"/>
</dbReference>
<dbReference type="eggNOG" id="ENOG5031U05">
    <property type="taxonomic scope" value="Bacteria"/>
</dbReference>
<accession>A0A157PFM9</accession>
<evidence type="ECO:0000313" key="4">
    <source>
        <dbReference type="Proteomes" id="UP000076825"/>
    </source>
</evidence>
<protein>
    <recommendedName>
        <fullName evidence="2">Carrier domain-containing protein</fullName>
    </recommendedName>
</protein>
<dbReference type="RefSeq" id="WP_025513055.1">
    <property type="nucleotide sequence ID" value="NZ_CP016340.1"/>
</dbReference>
<dbReference type="Gene3D" id="1.10.1200.10">
    <property type="entry name" value="ACP-like"/>
    <property type="match status" value="1"/>
</dbReference>
<dbReference type="GeneID" id="56590873"/>
<proteinExistence type="predicted"/>
<dbReference type="SUPFAM" id="SSF47336">
    <property type="entry name" value="ACP-like"/>
    <property type="match status" value="1"/>
</dbReference>
<reference evidence="3 4" key="1">
    <citation type="submission" date="2016-04" db="EMBL/GenBank/DDBJ databases">
        <authorList>
            <consortium name="Pathogen Informatics"/>
        </authorList>
    </citation>
    <scope>NUCLEOTIDE SEQUENCE [LARGE SCALE GENOMIC DNA]</scope>
    <source>
        <strain evidence="3 4">H044680328</strain>
    </source>
</reference>
<keyword evidence="4" id="KW-1185">Reference proteome</keyword>
<feature type="compositionally biased region" description="Low complexity" evidence="1">
    <location>
        <begin position="123"/>
        <end position="133"/>
    </location>
</feature>
<dbReference type="InterPro" id="IPR036736">
    <property type="entry name" value="ACP-like_sf"/>
</dbReference>
<dbReference type="Proteomes" id="UP000076825">
    <property type="component" value="Chromosome 1"/>
</dbReference>